<keyword evidence="3" id="KW-1185">Reference proteome</keyword>
<feature type="compositionally biased region" description="Basic and acidic residues" evidence="1">
    <location>
        <begin position="89"/>
        <end position="104"/>
    </location>
</feature>
<name>A0A1Y0IA99_9GAMM</name>
<dbReference type="RefSeq" id="WP_157678355.1">
    <property type="nucleotide sequence ID" value="NZ_CP021425.1"/>
</dbReference>
<reference evidence="2 3" key="1">
    <citation type="submission" date="2017-05" db="EMBL/GenBank/DDBJ databases">
        <title>Genomic insights into alkan degradation activity of Oleiphilus messinensis.</title>
        <authorList>
            <person name="Kozyavkin S.A."/>
            <person name="Slesarev A.I."/>
            <person name="Golyshin P.N."/>
            <person name="Korzhenkov A."/>
            <person name="Golyshina O.N."/>
            <person name="Toshchakov S.V."/>
        </authorList>
    </citation>
    <scope>NUCLEOTIDE SEQUENCE [LARGE SCALE GENOMIC DNA]</scope>
    <source>
        <strain evidence="2 3">ME102</strain>
    </source>
</reference>
<organism evidence="2 3">
    <name type="scientific">Oleiphilus messinensis</name>
    <dbReference type="NCBI Taxonomy" id="141451"/>
    <lineage>
        <taxon>Bacteria</taxon>
        <taxon>Pseudomonadati</taxon>
        <taxon>Pseudomonadota</taxon>
        <taxon>Gammaproteobacteria</taxon>
        <taxon>Oceanospirillales</taxon>
        <taxon>Oleiphilaceae</taxon>
        <taxon>Oleiphilus</taxon>
    </lineage>
</organism>
<feature type="region of interest" description="Disordered" evidence="1">
    <location>
        <begin position="78"/>
        <end position="105"/>
    </location>
</feature>
<gene>
    <name evidence="2" type="ORF">OLMES_3409</name>
</gene>
<dbReference type="KEGG" id="ome:OLMES_3409"/>
<protein>
    <submittedName>
        <fullName evidence="2">Uncharacterized protein</fullName>
    </submittedName>
</protein>
<evidence type="ECO:0000256" key="1">
    <source>
        <dbReference type="SAM" id="MobiDB-lite"/>
    </source>
</evidence>
<evidence type="ECO:0000313" key="3">
    <source>
        <dbReference type="Proteomes" id="UP000196027"/>
    </source>
</evidence>
<dbReference type="Proteomes" id="UP000196027">
    <property type="component" value="Chromosome"/>
</dbReference>
<proteinExistence type="predicted"/>
<feature type="compositionally biased region" description="Polar residues" evidence="1">
    <location>
        <begin position="78"/>
        <end position="88"/>
    </location>
</feature>
<dbReference type="AlphaFoldDB" id="A0A1Y0IA99"/>
<dbReference type="EMBL" id="CP021425">
    <property type="protein sequence ID" value="ARU57447.1"/>
    <property type="molecule type" value="Genomic_DNA"/>
</dbReference>
<accession>A0A1Y0IA99</accession>
<sequence length="123" mass="13383">MTNTNSSTFIPLAFLAICLVLLSILSMEETSYLANNPSSDTTDNTLSGAKANATTLISDLMQIDDLYTYDTDRSINPFKSTPHQNIATHQRDDKATDLKNKDQEEGADMISEAEQIACVACAS</sequence>
<evidence type="ECO:0000313" key="2">
    <source>
        <dbReference type="EMBL" id="ARU57447.1"/>
    </source>
</evidence>